<dbReference type="PANTHER" id="PTHR12154">
    <property type="entry name" value="GLYCOSYL TRANSFERASE-RELATED"/>
    <property type="match status" value="1"/>
</dbReference>
<name>A0A0A7FW71_9CLOT</name>
<evidence type="ECO:0000313" key="7">
    <source>
        <dbReference type="Proteomes" id="UP000030635"/>
    </source>
</evidence>
<dbReference type="EMBL" id="CP006905">
    <property type="protein sequence ID" value="AIY83793.1"/>
    <property type="molecule type" value="Genomic_DNA"/>
</dbReference>
<keyword evidence="3" id="KW-0256">Endoplasmic reticulum</keyword>
<comment type="subcellular location">
    <subcellularLocation>
        <location evidence="1">Endoplasmic reticulum membrane</location>
        <topology evidence="1">Single-pass membrane protein</topology>
    </subcellularLocation>
</comment>
<organism evidence="6 7">
    <name type="scientific">Clostridium baratii str. Sullivan</name>
    <dbReference type="NCBI Taxonomy" id="1415775"/>
    <lineage>
        <taxon>Bacteria</taxon>
        <taxon>Bacillati</taxon>
        <taxon>Bacillota</taxon>
        <taxon>Clostridia</taxon>
        <taxon>Eubacteriales</taxon>
        <taxon>Clostridiaceae</taxon>
        <taxon>Clostridium</taxon>
    </lineage>
</organism>
<dbReference type="Gene3D" id="3.40.50.2000">
    <property type="entry name" value="Glycogen Phosphorylase B"/>
    <property type="match status" value="1"/>
</dbReference>
<dbReference type="eggNOG" id="COG0707">
    <property type="taxonomic scope" value="Bacteria"/>
</dbReference>
<accession>A0A0A7FW71</accession>
<dbReference type="Proteomes" id="UP000030635">
    <property type="component" value="Chromosome"/>
</dbReference>
<dbReference type="STRING" id="1561.NPD11_1865"/>
<dbReference type="NCBIfam" id="NF041549">
    <property type="entry name" value="PssD"/>
    <property type="match status" value="1"/>
</dbReference>
<evidence type="ECO:0000256" key="5">
    <source>
        <dbReference type="ARBA" id="ARBA00023136"/>
    </source>
</evidence>
<keyword evidence="5" id="KW-0472">Membrane</keyword>
<dbReference type="Pfam" id="PF08660">
    <property type="entry name" value="Alg14"/>
    <property type="match status" value="1"/>
</dbReference>
<dbReference type="HOGENOM" id="CLU_064541_2_3_9"/>
<gene>
    <name evidence="6" type="ORF">U729_1137</name>
</gene>
<dbReference type="KEGG" id="cbv:U729_1137"/>
<keyword evidence="2" id="KW-0812">Transmembrane</keyword>
<evidence type="ECO:0000256" key="4">
    <source>
        <dbReference type="ARBA" id="ARBA00022989"/>
    </source>
</evidence>
<dbReference type="PANTHER" id="PTHR12154:SF4">
    <property type="entry name" value="UDP-N-ACETYLGLUCOSAMINE TRANSFERASE SUBUNIT ALG14 HOMOLOG"/>
    <property type="match status" value="1"/>
</dbReference>
<protein>
    <submittedName>
        <fullName evidence="6">Oligosaccharide biosynthesis Alg14 like family protein</fullName>
    </submittedName>
</protein>
<evidence type="ECO:0000256" key="3">
    <source>
        <dbReference type="ARBA" id="ARBA00022824"/>
    </source>
</evidence>
<proteinExistence type="predicted"/>
<dbReference type="AlphaFoldDB" id="A0A0A7FW71"/>
<evidence type="ECO:0000256" key="1">
    <source>
        <dbReference type="ARBA" id="ARBA00004389"/>
    </source>
</evidence>
<dbReference type="SUPFAM" id="SSF53756">
    <property type="entry name" value="UDP-Glycosyltransferase/glycogen phosphorylase"/>
    <property type="match status" value="1"/>
</dbReference>
<dbReference type="InterPro" id="IPR013969">
    <property type="entry name" value="Oligosacch_biosynth_Alg14"/>
</dbReference>
<evidence type="ECO:0000313" key="6">
    <source>
        <dbReference type="EMBL" id="AIY83793.1"/>
    </source>
</evidence>
<dbReference type="GO" id="GO:0004577">
    <property type="term" value="F:N-acetylglucosaminyldiphosphodolichol N-acetylglucosaminyltransferase activity"/>
    <property type="evidence" value="ECO:0007669"/>
    <property type="project" value="TreeGrafter"/>
</dbReference>
<sequence length="159" mass="18708">MIHMKKVIFISSTGGHLSELMQLKRIFNNYDYHIITEKTDTTIKLKSEYGKRIDYLVYGARNYLFSYIFKFSYNVIKSFFLYFKIRPDVIVTTGAHTAVPICYIAKFFKKKIIFVESFARVNSKSMSGKMINKIADVFLVQHKELLDVYENSIYKGDLY</sequence>
<reference evidence="6 7" key="1">
    <citation type="journal article" date="2015" name="Infect. Genet. Evol.">
        <title>Genomic sequences of six botulinum neurotoxin-producing strains representing three clostridial species illustrate the mobility and diversity of botulinum neurotoxin genes.</title>
        <authorList>
            <person name="Smith T.J."/>
            <person name="Hill K.K."/>
            <person name="Xie G."/>
            <person name="Foley B.T."/>
            <person name="Williamson C.H."/>
            <person name="Foster J.T."/>
            <person name="Johnson S.L."/>
            <person name="Chertkov O."/>
            <person name="Teshima H."/>
            <person name="Gibbons H.S."/>
            <person name="Johnsky L.A."/>
            <person name="Karavis M.A."/>
            <person name="Smith L.A."/>
        </authorList>
    </citation>
    <scope>NUCLEOTIDE SEQUENCE [LARGE SCALE GENOMIC DNA]</scope>
    <source>
        <strain evidence="6">Sullivan</strain>
    </source>
</reference>
<evidence type="ECO:0000256" key="2">
    <source>
        <dbReference type="ARBA" id="ARBA00022692"/>
    </source>
</evidence>
<keyword evidence="7" id="KW-1185">Reference proteome</keyword>
<keyword evidence="4" id="KW-1133">Transmembrane helix</keyword>
<dbReference type="GO" id="GO:0006488">
    <property type="term" value="P:dolichol-linked oligosaccharide biosynthetic process"/>
    <property type="evidence" value="ECO:0007669"/>
    <property type="project" value="InterPro"/>
</dbReference>